<gene>
    <name evidence="1" type="ORF">QV07_08365</name>
</gene>
<reference evidence="1 2" key="1">
    <citation type="submission" date="2014-11" db="EMBL/GenBank/DDBJ databases">
        <title>Pan-genome of Gallibacterium spp.</title>
        <authorList>
            <person name="Kudirkiene E."/>
            <person name="Bojesen A.M."/>
        </authorList>
    </citation>
    <scope>NUCLEOTIDE SEQUENCE [LARGE SCALE GENOMIC DNA]</scope>
    <source>
        <strain evidence="1 2">F298</strain>
    </source>
</reference>
<dbReference type="EMBL" id="JTJS01000098">
    <property type="protein sequence ID" value="OBX06565.1"/>
    <property type="molecule type" value="Genomic_DNA"/>
</dbReference>
<evidence type="ECO:0000313" key="1">
    <source>
        <dbReference type="EMBL" id="OBX06565.1"/>
    </source>
</evidence>
<dbReference type="AlphaFoldDB" id="A0A1A7PZI4"/>
<accession>A0A1A7PZI4</accession>
<comment type="caution">
    <text evidence="1">The sequence shown here is derived from an EMBL/GenBank/DDBJ whole genome shotgun (WGS) entry which is preliminary data.</text>
</comment>
<name>A0A1A7PZI4_9PAST</name>
<dbReference type="SUPFAM" id="SSF101967">
    <property type="entry name" value="Adhesin YadA, collagen-binding domain"/>
    <property type="match status" value="1"/>
</dbReference>
<sequence length="354" mass="37792">MGADQNLPGTRSDSSGAIAIGAYNSIIGNSGLAVGSLNRVYGNGGIVVGSTSIADGYSSVGRMGVTMGFNVKAGEYSQQTVAIGANLQTVGKGNIILGGGQDKFYGSPIWNGADSLGDVVNEKGTYTTLGNVYNTYKSVDAGMRFWGDRNIILGAKKRTEGFSTDFSRGYNGSGGGNGSYLRITDNAVTGANNSIRDLSFRNSVYGSNNIVTAGVDNMIIGSGNTVQAAYRSNTIVYTENKEQKTYNIIPGEGAPTGIVPISDTYSSDTEDETTKTWALQTIGNLWRVGVTDKGDNIKANPDQLLYGDSNSIIGARNTLQYLTQETLWQARIIRYIPIRCRTLWQARKITPVWI</sequence>
<dbReference type="Proteomes" id="UP000243168">
    <property type="component" value="Unassembled WGS sequence"/>
</dbReference>
<organism evidence="1 2">
    <name type="scientific">Gallibacterium genomosp. 3</name>
    <dbReference type="NCBI Taxonomy" id="505345"/>
    <lineage>
        <taxon>Bacteria</taxon>
        <taxon>Pseudomonadati</taxon>
        <taxon>Pseudomonadota</taxon>
        <taxon>Gammaproteobacteria</taxon>
        <taxon>Pasteurellales</taxon>
        <taxon>Pasteurellaceae</taxon>
        <taxon>Gallibacterium</taxon>
    </lineage>
</organism>
<dbReference type="Gene3D" id="2.150.10.10">
    <property type="entry name" value="Serralysin-like metalloprotease, C-terminal"/>
    <property type="match status" value="1"/>
</dbReference>
<proteinExistence type="predicted"/>
<protein>
    <submittedName>
        <fullName evidence="1">Uncharacterized protein</fullName>
    </submittedName>
</protein>
<evidence type="ECO:0000313" key="2">
    <source>
        <dbReference type="Proteomes" id="UP000243168"/>
    </source>
</evidence>
<dbReference type="InterPro" id="IPR011049">
    <property type="entry name" value="Serralysin-like_metalloprot_C"/>
</dbReference>